<comment type="function">
    <text evidence="5">Required for morphogenesis and for the elongation of the flagellar filament by facilitating polymerization of the flagellin monomers at the tip of growing filament. Forms a capping structure, which prevents flagellin subunits (transported through the central channel of the flagellum) from leaking out without polymerization at the distal end.</text>
</comment>
<evidence type="ECO:0000259" key="7">
    <source>
        <dbReference type="Pfam" id="PF07195"/>
    </source>
</evidence>
<dbReference type="RefSeq" id="WP_120693130.1">
    <property type="nucleotide sequence ID" value="NZ_RBNH01000016.1"/>
</dbReference>
<sequence>MSFALPGLATGMDTSGIINSLMRIEAIPQTLLKNKASASQSMVTSLQTLNAKIASLAELSKATAKPGALDLFTAKSSSEGVTAKAGAGSTAGSVDFTVDRLAQTHAGVTAAMTAWPSDPAVLTFIAADGTRTEVTAASTNLDDVVTAVNASATAGVTAMKVATGNGEYRLQLTSETSGAAGSFTAYRGSSADLDAGTATDLFAEPGAAVIKTAQDAQVTLWAGTAAAQAITSSSNTFTGLLPGVDVTLASVPAAPVTVTVAGDNEQVTKKAEELVTALNGIFAYIKSNSAVTPAAGSAGTKAGIFTGDSTVRDANQRLLSAASQPVGGKSPSEIGIIITKEGNFTFDAAKFSAALAADPALVESTLQTIAGRVEAAATITSDKYTGLITASINGQQSVVKNMQDQILKWDGRLAAREETLKRIYSGLEVQIGRMNSQSAWLASQIATLPQGDSGS</sequence>
<dbReference type="PANTHER" id="PTHR30288:SF0">
    <property type="entry name" value="FLAGELLAR HOOK-ASSOCIATED PROTEIN 2"/>
    <property type="match status" value="1"/>
</dbReference>
<reference evidence="9" key="2">
    <citation type="submission" date="2018-10" db="EMBL/GenBank/DDBJ databases">
        <authorList>
            <person name="Wang Y."/>
            <person name="Wang J."/>
            <person name="Yang X."/>
            <person name="Wang Z."/>
            <person name="Huang Y."/>
        </authorList>
    </citation>
    <scope>NUCLEOTIDE SEQUENCE [LARGE SCALE GENOMIC DNA]</scope>
    <source>
        <strain evidence="9">J015</strain>
    </source>
</reference>
<comment type="similarity">
    <text evidence="1 5">Belongs to the FliD family.</text>
</comment>
<gene>
    <name evidence="8" type="ORF">D7Z96_15830</name>
</gene>
<dbReference type="InterPro" id="IPR040026">
    <property type="entry name" value="FliD"/>
</dbReference>
<dbReference type="GO" id="GO:0005576">
    <property type="term" value="C:extracellular region"/>
    <property type="evidence" value="ECO:0007669"/>
    <property type="project" value="UniProtKB-SubCell"/>
</dbReference>
<dbReference type="GO" id="GO:0009424">
    <property type="term" value="C:bacterial-type flagellum hook"/>
    <property type="evidence" value="ECO:0007669"/>
    <property type="project" value="UniProtKB-UniRule"/>
</dbReference>
<evidence type="ECO:0000256" key="3">
    <source>
        <dbReference type="ARBA" id="ARBA00023054"/>
    </source>
</evidence>
<dbReference type="GO" id="GO:0007155">
    <property type="term" value="P:cell adhesion"/>
    <property type="evidence" value="ECO:0007669"/>
    <property type="project" value="InterPro"/>
</dbReference>
<evidence type="ECO:0000313" key="9">
    <source>
        <dbReference type="Proteomes" id="UP000273159"/>
    </source>
</evidence>
<dbReference type="InterPro" id="IPR003481">
    <property type="entry name" value="FliD_N"/>
</dbReference>
<dbReference type="GO" id="GO:0071973">
    <property type="term" value="P:bacterial-type flagellum-dependent cell motility"/>
    <property type="evidence" value="ECO:0007669"/>
    <property type="project" value="TreeGrafter"/>
</dbReference>
<feature type="domain" description="Flagellar hook-associated protein 2 C-terminal" evidence="7">
    <location>
        <begin position="213"/>
        <end position="436"/>
    </location>
</feature>
<evidence type="ECO:0000256" key="5">
    <source>
        <dbReference type="RuleBase" id="RU362066"/>
    </source>
</evidence>
<dbReference type="Pfam" id="PF02465">
    <property type="entry name" value="FliD_N"/>
    <property type="match status" value="1"/>
</dbReference>
<comment type="subcellular location">
    <subcellularLocation>
        <location evidence="5">Secreted</location>
    </subcellularLocation>
    <subcellularLocation>
        <location evidence="5">Bacterial flagellum</location>
    </subcellularLocation>
</comment>
<comment type="subunit">
    <text evidence="2 5">Homopentamer.</text>
</comment>
<proteinExistence type="inferred from homology"/>
<dbReference type="GO" id="GO:0009421">
    <property type="term" value="C:bacterial-type flagellum filament cap"/>
    <property type="evidence" value="ECO:0007669"/>
    <property type="project" value="InterPro"/>
</dbReference>
<keyword evidence="4 5" id="KW-0975">Bacterial flagellum</keyword>
<dbReference type="EMBL" id="RBNH01000016">
    <property type="protein sequence ID" value="RKO21562.1"/>
    <property type="molecule type" value="Genomic_DNA"/>
</dbReference>
<dbReference type="InterPro" id="IPR010809">
    <property type="entry name" value="FliD_C"/>
</dbReference>
<feature type="domain" description="Flagellar hook-associated protein 2 N-terminal" evidence="6">
    <location>
        <begin position="10"/>
        <end position="105"/>
    </location>
</feature>
<evidence type="ECO:0000256" key="4">
    <source>
        <dbReference type="ARBA" id="ARBA00023143"/>
    </source>
</evidence>
<keyword evidence="3" id="KW-0175">Coiled coil</keyword>
<accession>A0A3B0FIP6</accession>
<evidence type="ECO:0000259" key="6">
    <source>
        <dbReference type="Pfam" id="PF02465"/>
    </source>
</evidence>
<dbReference type="Proteomes" id="UP000273159">
    <property type="component" value="Unassembled WGS sequence"/>
</dbReference>
<dbReference type="AlphaFoldDB" id="A0A3B0FIP6"/>
<keyword evidence="5" id="KW-0964">Secreted</keyword>
<organism evidence="8 9">
    <name type="scientific">Pseudarthrobacter phenanthrenivorans</name>
    <name type="common">Arthrobacter phenanthrenivorans</name>
    <dbReference type="NCBI Taxonomy" id="361575"/>
    <lineage>
        <taxon>Bacteria</taxon>
        <taxon>Bacillati</taxon>
        <taxon>Actinomycetota</taxon>
        <taxon>Actinomycetes</taxon>
        <taxon>Micrococcales</taxon>
        <taxon>Micrococcaceae</taxon>
        <taxon>Pseudarthrobacter</taxon>
    </lineage>
</organism>
<comment type="caution">
    <text evidence="8">The sequence shown here is derived from an EMBL/GenBank/DDBJ whole genome shotgun (WGS) entry which is preliminary data.</text>
</comment>
<protein>
    <recommendedName>
        <fullName evidence="5">Flagellar hook-associated protein 2</fullName>
        <shortName evidence="5">HAP2</shortName>
    </recommendedName>
    <alternativeName>
        <fullName evidence="5">Flagellar cap protein</fullName>
    </alternativeName>
</protein>
<dbReference type="PANTHER" id="PTHR30288">
    <property type="entry name" value="FLAGELLAR CAP/ASSEMBLY PROTEIN FLID"/>
    <property type="match status" value="1"/>
</dbReference>
<dbReference type="Pfam" id="PF07195">
    <property type="entry name" value="FliD_C"/>
    <property type="match status" value="1"/>
</dbReference>
<evidence type="ECO:0000256" key="2">
    <source>
        <dbReference type="ARBA" id="ARBA00011255"/>
    </source>
</evidence>
<evidence type="ECO:0000313" key="8">
    <source>
        <dbReference type="EMBL" id="RKO21562.1"/>
    </source>
</evidence>
<reference evidence="8 9" key="1">
    <citation type="submission" date="2018-10" db="EMBL/GenBank/DDBJ databases">
        <title>Genome-guide identification and characterization of bacteria that degrade polycyclic aromatic hydrocarbons and resist hexavalent chromium simultaneously.</title>
        <authorList>
            <person name="Feng H."/>
        </authorList>
    </citation>
    <scope>NUCLEOTIDE SEQUENCE [LARGE SCALE GENOMIC DNA]</scope>
    <source>
        <strain evidence="8 9">J015</strain>
    </source>
</reference>
<name>A0A3B0FIP6_PSEPS</name>
<evidence type="ECO:0000256" key="1">
    <source>
        <dbReference type="ARBA" id="ARBA00009764"/>
    </source>
</evidence>